<feature type="region of interest" description="Disordered" evidence="1">
    <location>
        <begin position="113"/>
        <end position="135"/>
    </location>
</feature>
<feature type="region of interest" description="Disordered" evidence="1">
    <location>
        <begin position="384"/>
        <end position="424"/>
    </location>
</feature>
<sequence>MSARSPKTPTKGGNPKGFSKTQSTLSAAASEDEPPRRPPLLHLFYDEQRVSGADVAGLILRDIVEAAVDSVNSRKLDERGLFYEVEHAFEQMASVLDMYFVGCEDTTLELGSSSWLPDEEPVPSPPDHWSRNAVGTRSKHPVALIRQDNVTRLSEFGKSDASRSMQRLRCATMFVSASAPTLSRANKPGVPEGTLLAKGQHGRSMEHRPATAGVNTHVFPLKGFDDGIKDRDAVLKKIRARNAADARTLAELEERYAGRSYTMTETGQLLGVAPPSVSSLPPLKTQPRVALFSPDDRPDTGAASTKNGVMLRQTRTITPSASANVLSRSSKQNGGTRGAGHTQSTPTLRPMSRPYLPVPGGEQPAIQETIKVNSGVLLTVEQATSSSPTVKLTGGPRRHQPGRMSKSEYRELQSRSQSRITRVQSASTFRAPPLIITPPAPRAAW</sequence>
<evidence type="ECO:0000256" key="1">
    <source>
        <dbReference type="SAM" id="MobiDB-lite"/>
    </source>
</evidence>
<proteinExistence type="predicted"/>
<dbReference type="EMBL" id="HBIZ01011769">
    <property type="protein sequence ID" value="CAE0754472.1"/>
    <property type="molecule type" value="Transcribed_RNA"/>
</dbReference>
<name>A0A7S4B563_CHRCT</name>
<reference evidence="2" key="1">
    <citation type="submission" date="2021-01" db="EMBL/GenBank/DDBJ databases">
        <authorList>
            <person name="Corre E."/>
            <person name="Pelletier E."/>
            <person name="Niang G."/>
            <person name="Scheremetjew M."/>
            <person name="Finn R."/>
            <person name="Kale V."/>
            <person name="Holt S."/>
            <person name="Cochrane G."/>
            <person name="Meng A."/>
            <person name="Brown T."/>
            <person name="Cohen L."/>
        </authorList>
    </citation>
    <scope>NUCLEOTIDE SEQUENCE</scope>
    <source>
        <strain evidence="2">CCMP645</strain>
    </source>
</reference>
<accession>A0A7S4B563</accession>
<organism evidence="2">
    <name type="scientific">Chrysotila carterae</name>
    <name type="common">Marine alga</name>
    <name type="synonym">Syracosphaera carterae</name>
    <dbReference type="NCBI Taxonomy" id="13221"/>
    <lineage>
        <taxon>Eukaryota</taxon>
        <taxon>Haptista</taxon>
        <taxon>Haptophyta</taxon>
        <taxon>Prymnesiophyceae</taxon>
        <taxon>Isochrysidales</taxon>
        <taxon>Isochrysidaceae</taxon>
        <taxon>Chrysotila</taxon>
    </lineage>
</organism>
<protein>
    <submittedName>
        <fullName evidence="2">Uncharacterized protein</fullName>
    </submittedName>
</protein>
<feature type="compositionally biased region" description="Polar residues" evidence="1">
    <location>
        <begin position="414"/>
        <end position="424"/>
    </location>
</feature>
<evidence type="ECO:0000313" key="2">
    <source>
        <dbReference type="EMBL" id="CAE0754472.1"/>
    </source>
</evidence>
<gene>
    <name evidence="2" type="ORF">PCAR00345_LOCUS7059</name>
</gene>
<feature type="region of interest" description="Disordered" evidence="1">
    <location>
        <begin position="1"/>
        <end position="39"/>
    </location>
</feature>
<dbReference type="AlphaFoldDB" id="A0A7S4B563"/>
<feature type="region of interest" description="Disordered" evidence="1">
    <location>
        <begin position="317"/>
        <end position="362"/>
    </location>
</feature>
<feature type="compositionally biased region" description="Polar residues" evidence="1">
    <location>
        <begin position="317"/>
        <end position="334"/>
    </location>
</feature>